<dbReference type="Gene3D" id="1.20.1090.10">
    <property type="entry name" value="Dehydroquinate synthase-like - alpha domain"/>
    <property type="match status" value="1"/>
</dbReference>
<dbReference type="GO" id="GO:1990362">
    <property type="term" value="F:butanol dehydrogenase (NAD+) activity"/>
    <property type="evidence" value="ECO:0007669"/>
    <property type="project" value="InterPro"/>
</dbReference>
<dbReference type="GO" id="GO:1990002">
    <property type="term" value="F:methylglyoxal reductase (NADPH) (acetol producing) activity"/>
    <property type="evidence" value="ECO:0007669"/>
    <property type="project" value="TreeGrafter"/>
</dbReference>
<name>A0A9D5R7T8_9FIRM</name>
<dbReference type="GO" id="GO:0008106">
    <property type="term" value="F:alcohol dehydrogenase (NADP+) activity"/>
    <property type="evidence" value="ECO:0007669"/>
    <property type="project" value="TreeGrafter"/>
</dbReference>
<dbReference type="Pfam" id="PF25137">
    <property type="entry name" value="ADH_Fe_C"/>
    <property type="match status" value="1"/>
</dbReference>
<dbReference type="EMBL" id="JADCKB010000006">
    <property type="protein sequence ID" value="MBE5039596.1"/>
    <property type="molecule type" value="Genomic_DNA"/>
</dbReference>
<organism evidence="4 5">
    <name type="scientific">Ructibacterium gallinarum</name>
    <dbReference type="NCBI Taxonomy" id="2779355"/>
    <lineage>
        <taxon>Bacteria</taxon>
        <taxon>Bacillati</taxon>
        <taxon>Bacillota</taxon>
        <taxon>Clostridia</taxon>
        <taxon>Eubacteriales</taxon>
        <taxon>Oscillospiraceae</taxon>
        <taxon>Ructibacterium</taxon>
    </lineage>
</organism>
<evidence type="ECO:0000259" key="3">
    <source>
        <dbReference type="Pfam" id="PF25137"/>
    </source>
</evidence>
<feature type="domain" description="Alcohol dehydrogenase iron-type/glycerol dehydrogenase GldA" evidence="2">
    <location>
        <begin position="9"/>
        <end position="178"/>
    </location>
</feature>
<accession>A0A9D5R7T8</accession>
<dbReference type="GO" id="GO:0046872">
    <property type="term" value="F:metal ion binding"/>
    <property type="evidence" value="ECO:0007669"/>
    <property type="project" value="InterPro"/>
</dbReference>
<dbReference type="Proteomes" id="UP000806542">
    <property type="component" value="Unassembled WGS sequence"/>
</dbReference>
<evidence type="ECO:0000313" key="5">
    <source>
        <dbReference type="Proteomes" id="UP000806542"/>
    </source>
</evidence>
<keyword evidence="5" id="KW-1185">Reference proteome</keyword>
<sequence>MLDFTYYAPTKVYFGKETHHNVGKILKEYGYQTIMFQYGQFSIKQSGLYDEVMISLAENNLTVIEMGGVEPNPKLSFVRKAVQKAKENGVEMILAVGGGSVLDSAKATAVGAVTDRDVWDFSSRVAQPEAALPVGCILTHAAAGSEMSSSCVITNTELHMKRGFNSEFNRCKFAICNPELTFTVGKFQTACGIVDIMAHTMERYFTVCPSTDLTDRIAEGLLKAVISAGRVLMNDPCNYDARATVMWASSLSHNDLTGCGRENTLAVHQLEHALSGEFDHIAHGAGLAVLFPAWARFIYKKCPARFAQFARRVFDINEPDAEKAALLGIEKMEDFFRFLQMPLRLREFHIPADASNRLADLCTFGQTRSVKSYTELDFNKIKAIFESCY</sequence>
<dbReference type="SUPFAM" id="SSF56796">
    <property type="entry name" value="Dehydroquinate synthase-like"/>
    <property type="match status" value="1"/>
</dbReference>
<dbReference type="FunFam" id="3.40.50.1970:FF:000003">
    <property type="entry name" value="Alcohol dehydrogenase, iron-containing"/>
    <property type="match status" value="1"/>
</dbReference>
<dbReference type="InterPro" id="IPR056798">
    <property type="entry name" value="ADH_Fe_C"/>
</dbReference>
<gene>
    <name evidence="4" type="ORF">INF28_03850</name>
</gene>
<feature type="domain" description="Fe-containing alcohol dehydrogenase-like C-terminal" evidence="3">
    <location>
        <begin position="189"/>
        <end position="388"/>
    </location>
</feature>
<dbReference type="Pfam" id="PF00465">
    <property type="entry name" value="Fe-ADH"/>
    <property type="match status" value="1"/>
</dbReference>
<evidence type="ECO:0000259" key="2">
    <source>
        <dbReference type="Pfam" id="PF00465"/>
    </source>
</evidence>
<dbReference type="RefSeq" id="WP_226392159.1">
    <property type="nucleotide sequence ID" value="NZ_JADCKB010000006.1"/>
</dbReference>
<reference evidence="4" key="1">
    <citation type="submission" date="2020-10" db="EMBL/GenBank/DDBJ databases">
        <title>ChiBAC.</title>
        <authorList>
            <person name="Zenner C."/>
            <person name="Hitch T.C.A."/>
            <person name="Clavel T."/>
        </authorList>
    </citation>
    <scope>NUCLEOTIDE SEQUENCE</scope>
    <source>
        <strain evidence="4">DSM 107454</strain>
    </source>
</reference>
<keyword evidence="1" id="KW-0560">Oxidoreductase</keyword>
<dbReference type="Gene3D" id="3.40.50.1970">
    <property type="match status" value="1"/>
</dbReference>
<dbReference type="CDD" id="cd08187">
    <property type="entry name" value="BDH"/>
    <property type="match status" value="1"/>
</dbReference>
<dbReference type="GO" id="GO:0005829">
    <property type="term" value="C:cytosol"/>
    <property type="evidence" value="ECO:0007669"/>
    <property type="project" value="TreeGrafter"/>
</dbReference>
<evidence type="ECO:0000256" key="1">
    <source>
        <dbReference type="ARBA" id="ARBA00023002"/>
    </source>
</evidence>
<dbReference type="PANTHER" id="PTHR43633:SF1">
    <property type="entry name" value="ALCOHOL DEHYDROGENASE YQHD"/>
    <property type="match status" value="1"/>
</dbReference>
<dbReference type="InterPro" id="IPR001670">
    <property type="entry name" value="ADH_Fe/GldA"/>
</dbReference>
<dbReference type="AlphaFoldDB" id="A0A9D5R7T8"/>
<dbReference type="InterPro" id="IPR044731">
    <property type="entry name" value="BDH-like"/>
</dbReference>
<dbReference type="PANTHER" id="PTHR43633">
    <property type="entry name" value="ALCOHOL DEHYDROGENASE YQHD"/>
    <property type="match status" value="1"/>
</dbReference>
<protein>
    <submittedName>
        <fullName evidence="4">Iron-containing alcohol dehydrogenase</fullName>
    </submittedName>
</protein>
<evidence type="ECO:0000313" key="4">
    <source>
        <dbReference type="EMBL" id="MBE5039596.1"/>
    </source>
</evidence>
<proteinExistence type="predicted"/>
<comment type="caution">
    <text evidence="4">The sequence shown here is derived from an EMBL/GenBank/DDBJ whole genome shotgun (WGS) entry which is preliminary data.</text>
</comment>